<evidence type="ECO:0000256" key="1">
    <source>
        <dbReference type="SAM" id="MobiDB-lite"/>
    </source>
</evidence>
<dbReference type="AlphaFoldDB" id="A0A9D4SWM9"/>
<reference evidence="2" key="2">
    <citation type="submission" date="2021-09" db="EMBL/GenBank/DDBJ databases">
        <authorList>
            <person name="Jia N."/>
            <person name="Wang J."/>
            <person name="Shi W."/>
            <person name="Du L."/>
            <person name="Sun Y."/>
            <person name="Zhan W."/>
            <person name="Jiang J."/>
            <person name="Wang Q."/>
            <person name="Zhang B."/>
            <person name="Ji P."/>
            <person name="Sakyi L.B."/>
            <person name="Cui X."/>
            <person name="Yuan T."/>
            <person name="Jiang B."/>
            <person name="Yang W."/>
            <person name="Lam T.T.-Y."/>
            <person name="Chang Q."/>
            <person name="Ding S."/>
            <person name="Wang X."/>
            <person name="Zhu J."/>
            <person name="Ruan X."/>
            <person name="Zhao L."/>
            <person name="Wei J."/>
            <person name="Que T."/>
            <person name="Du C."/>
            <person name="Cheng J."/>
            <person name="Dai P."/>
            <person name="Han X."/>
            <person name="Huang E."/>
            <person name="Gao Y."/>
            <person name="Liu J."/>
            <person name="Shao H."/>
            <person name="Ye R."/>
            <person name="Li L."/>
            <person name="Wei W."/>
            <person name="Wang X."/>
            <person name="Wang C."/>
            <person name="Huo Q."/>
            <person name="Li W."/>
            <person name="Guo W."/>
            <person name="Chen H."/>
            <person name="Chen S."/>
            <person name="Zhou L."/>
            <person name="Zhou L."/>
            <person name="Ni X."/>
            <person name="Tian J."/>
            <person name="Zhou Y."/>
            <person name="Sheng Y."/>
            <person name="Liu T."/>
            <person name="Pan Y."/>
            <person name="Xia L."/>
            <person name="Li J."/>
            <person name="Zhao F."/>
            <person name="Cao W."/>
        </authorList>
    </citation>
    <scope>NUCLEOTIDE SEQUENCE</scope>
    <source>
        <strain evidence="2">Rsan-2018</strain>
        <tissue evidence="2">Larvae</tissue>
    </source>
</reference>
<organism evidence="2 3">
    <name type="scientific">Rhipicephalus sanguineus</name>
    <name type="common">Brown dog tick</name>
    <name type="synonym">Ixodes sanguineus</name>
    <dbReference type="NCBI Taxonomy" id="34632"/>
    <lineage>
        <taxon>Eukaryota</taxon>
        <taxon>Metazoa</taxon>
        <taxon>Ecdysozoa</taxon>
        <taxon>Arthropoda</taxon>
        <taxon>Chelicerata</taxon>
        <taxon>Arachnida</taxon>
        <taxon>Acari</taxon>
        <taxon>Parasitiformes</taxon>
        <taxon>Ixodida</taxon>
        <taxon>Ixodoidea</taxon>
        <taxon>Ixodidae</taxon>
        <taxon>Rhipicephalinae</taxon>
        <taxon>Rhipicephalus</taxon>
        <taxon>Rhipicephalus</taxon>
    </lineage>
</organism>
<feature type="compositionally biased region" description="Polar residues" evidence="1">
    <location>
        <begin position="105"/>
        <end position="114"/>
    </location>
</feature>
<sequence>MGRLTTTLQPVPGAHLQHRMMEPKDFQQRLRDIRRAPSLCHRVPGSLCITCPREHGCPLQSTREVTARALTYLRARKDDSSSGRENTSGHRPPLQSPGELEGQASDASSTNEIP</sequence>
<dbReference type="Proteomes" id="UP000821837">
    <property type="component" value="Chromosome 5"/>
</dbReference>
<gene>
    <name evidence="2" type="ORF">HPB52_017685</name>
</gene>
<protein>
    <submittedName>
        <fullName evidence="2">Uncharacterized protein</fullName>
    </submittedName>
</protein>
<comment type="caution">
    <text evidence="2">The sequence shown here is derived from an EMBL/GenBank/DDBJ whole genome shotgun (WGS) entry which is preliminary data.</text>
</comment>
<reference evidence="2" key="1">
    <citation type="journal article" date="2020" name="Cell">
        <title>Large-Scale Comparative Analyses of Tick Genomes Elucidate Their Genetic Diversity and Vector Capacities.</title>
        <authorList>
            <consortium name="Tick Genome and Microbiome Consortium (TIGMIC)"/>
            <person name="Jia N."/>
            <person name="Wang J."/>
            <person name="Shi W."/>
            <person name="Du L."/>
            <person name="Sun Y."/>
            <person name="Zhan W."/>
            <person name="Jiang J.F."/>
            <person name="Wang Q."/>
            <person name="Zhang B."/>
            <person name="Ji P."/>
            <person name="Bell-Sakyi L."/>
            <person name="Cui X.M."/>
            <person name="Yuan T.T."/>
            <person name="Jiang B.G."/>
            <person name="Yang W.F."/>
            <person name="Lam T.T."/>
            <person name="Chang Q.C."/>
            <person name="Ding S.J."/>
            <person name="Wang X.J."/>
            <person name="Zhu J.G."/>
            <person name="Ruan X.D."/>
            <person name="Zhao L."/>
            <person name="Wei J.T."/>
            <person name="Ye R.Z."/>
            <person name="Que T.C."/>
            <person name="Du C.H."/>
            <person name="Zhou Y.H."/>
            <person name="Cheng J.X."/>
            <person name="Dai P.F."/>
            <person name="Guo W.B."/>
            <person name="Han X.H."/>
            <person name="Huang E.J."/>
            <person name="Li L.F."/>
            <person name="Wei W."/>
            <person name="Gao Y.C."/>
            <person name="Liu J.Z."/>
            <person name="Shao H.Z."/>
            <person name="Wang X."/>
            <person name="Wang C.C."/>
            <person name="Yang T.C."/>
            <person name="Huo Q.B."/>
            <person name="Li W."/>
            <person name="Chen H.Y."/>
            <person name="Chen S.E."/>
            <person name="Zhou L.G."/>
            <person name="Ni X.B."/>
            <person name="Tian J.H."/>
            <person name="Sheng Y."/>
            <person name="Liu T."/>
            <person name="Pan Y.S."/>
            <person name="Xia L.Y."/>
            <person name="Li J."/>
            <person name="Zhao F."/>
            <person name="Cao W.C."/>
        </authorList>
    </citation>
    <scope>NUCLEOTIDE SEQUENCE</scope>
    <source>
        <strain evidence="2">Rsan-2018</strain>
    </source>
</reference>
<evidence type="ECO:0000313" key="3">
    <source>
        <dbReference type="Proteomes" id="UP000821837"/>
    </source>
</evidence>
<feature type="region of interest" description="Disordered" evidence="1">
    <location>
        <begin position="74"/>
        <end position="114"/>
    </location>
</feature>
<evidence type="ECO:0000313" key="2">
    <source>
        <dbReference type="EMBL" id="KAH7952056.1"/>
    </source>
</evidence>
<name>A0A9D4SWM9_RHISA</name>
<dbReference type="EMBL" id="JABSTV010001251">
    <property type="protein sequence ID" value="KAH7952056.1"/>
    <property type="molecule type" value="Genomic_DNA"/>
</dbReference>
<accession>A0A9D4SWM9</accession>
<keyword evidence="3" id="KW-1185">Reference proteome</keyword>
<proteinExistence type="predicted"/>